<comment type="caution">
    <text evidence="2">The sequence shown here is derived from an EMBL/GenBank/DDBJ whole genome shotgun (WGS) entry which is preliminary data.</text>
</comment>
<accession>A0A9K3HLH3</accession>
<dbReference type="Proteomes" id="UP000215914">
    <property type="component" value="Unassembled WGS sequence"/>
</dbReference>
<evidence type="ECO:0000256" key="1">
    <source>
        <dbReference type="SAM" id="MobiDB-lite"/>
    </source>
</evidence>
<protein>
    <submittedName>
        <fullName evidence="2">Uncharacterized protein</fullName>
    </submittedName>
</protein>
<reference evidence="2" key="2">
    <citation type="submission" date="2020-06" db="EMBL/GenBank/DDBJ databases">
        <title>Helianthus annuus Genome sequencing and assembly Release 2.</title>
        <authorList>
            <person name="Gouzy J."/>
            <person name="Langlade N."/>
            <person name="Munos S."/>
        </authorList>
    </citation>
    <scope>NUCLEOTIDE SEQUENCE</scope>
    <source>
        <tissue evidence="2">Leaves</tissue>
    </source>
</reference>
<dbReference type="Gramene" id="mRNA:HanXRQr2_Chr11g0473521">
    <property type="protein sequence ID" value="CDS:HanXRQr2_Chr11g0473521.1"/>
    <property type="gene ID" value="HanXRQr2_Chr11g0473521"/>
</dbReference>
<dbReference type="EMBL" id="MNCJ02000326">
    <property type="protein sequence ID" value="KAF5780579.1"/>
    <property type="molecule type" value="Genomic_DNA"/>
</dbReference>
<sequence>MSSSKSSHTFTAETLAGSLELTTRKTAVLCEEPPPPELLPSPEKTTEARPFGMQNMLFILCLALCSL</sequence>
<gene>
    <name evidence="2" type="ORF">HanXRQr2_Chr11g0473521</name>
</gene>
<feature type="region of interest" description="Disordered" evidence="1">
    <location>
        <begin position="25"/>
        <end position="47"/>
    </location>
</feature>
<dbReference type="AlphaFoldDB" id="A0A9K3HLH3"/>
<proteinExistence type="predicted"/>
<keyword evidence="3" id="KW-1185">Reference proteome</keyword>
<evidence type="ECO:0000313" key="3">
    <source>
        <dbReference type="Proteomes" id="UP000215914"/>
    </source>
</evidence>
<name>A0A9K3HLH3_HELAN</name>
<organism evidence="2 3">
    <name type="scientific">Helianthus annuus</name>
    <name type="common">Common sunflower</name>
    <dbReference type="NCBI Taxonomy" id="4232"/>
    <lineage>
        <taxon>Eukaryota</taxon>
        <taxon>Viridiplantae</taxon>
        <taxon>Streptophyta</taxon>
        <taxon>Embryophyta</taxon>
        <taxon>Tracheophyta</taxon>
        <taxon>Spermatophyta</taxon>
        <taxon>Magnoliopsida</taxon>
        <taxon>eudicotyledons</taxon>
        <taxon>Gunneridae</taxon>
        <taxon>Pentapetalae</taxon>
        <taxon>asterids</taxon>
        <taxon>campanulids</taxon>
        <taxon>Asterales</taxon>
        <taxon>Asteraceae</taxon>
        <taxon>Asteroideae</taxon>
        <taxon>Heliantheae alliance</taxon>
        <taxon>Heliantheae</taxon>
        <taxon>Helianthus</taxon>
    </lineage>
</organism>
<reference evidence="2" key="1">
    <citation type="journal article" date="2017" name="Nature">
        <title>The sunflower genome provides insights into oil metabolism, flowering and Asterid evolution.</title>
        <authorList>
            <person name="Badouin H."/>
            <person name="Gouzy J."/>
            <person name="Grassa C.J."/>
            <person name="Murat F."/>
            <person name="Staton S.E."/>
            <person name="Cottret L."/>
            <person name="Lelandais-Briere C."/>
            <person name="Owens G.L."/>
            <person name="Carrere S."/>
            <person name="Mayjonade B."/>
            <person name="Legrand L."/>
            <person name="Gill N."/>
            <person name="Kane N.C."/>
            <person name="Bowers J.E."/>
            <person name="Hubner S."/>
            <person name="Bellec A."/>
            <person name="Berard A."/>
            <person name="Berges H."/>
            <person name="Blanchet N."/>
            <person name="Boniface M.C."/>
            <person name="Brunel D."/>
            <person name="Catrice O."/>
            <person name="Chaidir N."/>
            <person name="Claudel C."/>
            <person name="Donnadieu C."/>
            <person name="Faraut T."/>
            <person name="Fievet G."/>
            <person name="Helmstetter N."/>
            <person name="King M."/>
            <person name="Knapp S.J."/>
            <person name="Lai Z."/>
            <person name="Le Paslier M.C."/>
            <person name="Lippi Y."/>
            <person name="Lorenzon L."/>
            <person name="Mandel J.R."/>
            <person name="Marage G."/>
            <person name="Marchand G."/>
            <person name="Marquand E."/>
            <person name="Bret-Mestries E."/>
            <person name="Morien E."/>
            <person name="Nambeesan S."/>
            <person name="Nguyen T."/>
            <person name="Pegot-Espagnet P."/>
            <person name="Pouilly N."/>
            <person name="Raftis F."/>
            <person name="Sallet E."/>
            <person name="Schiex T."/>
            <person name="Thomas J."/>
            <person name="Vandecasteele C."/>
            <person name="Vares D."/>
            <person name="Vear F."/>
            <person name="Vautrin S."/>
            <person name="Crespi M."/>
            <person name="Mangin B."/>
            <person name="Burke J.M."/>
            <person name="Salse J."/>
            <person name="Munos S."/>
            <person name="Vincourt P."/>
            <person name="Rieseberg L.H."/>
            <person name="Langlade N.B."/>
        </authorList>
    </citation>
    <scope>NUCLEOTIDE SEQUENCE</scope>
    <source>
        <tissue evidence="2">Leaves</tissue>
    </source>
</reference>
<evidence type="ECO:0000313" key="2">
    <source>
        <dbReference type="EMBL" id="KAF5780579.1"/>
    </source>
</evidence>